<name>A0A7M7PR02_STRPU</name>
<dbReference type="GeneID" id="578019"/>
<reference evidence="15" key="2">
    <citation type="submission" date="2021-01" db="UniProtKB">
        <authorList>
            <consortium name="EnsemblMetazoa"/>
        </authorList>
    </citation>
    <scope>IDENTIFICATION</scope>
</reference>
<dbReference type="GO" id="GO:0071482">
    <property type="term" value="P:cellular response to light stimulus"/>
    <property type="evidence" value="ECO:0000318"/>
    <property type="project" value="GO_Central"/>
</dbReference>
<dbReference type="InterPro" id="IPR027430">
    <property type="entry name" value="Retinal_BS"/>
</dbReference>
<keyword evidence="9 13" id="KW-0472">Membrane</keyword>
<evidence type="ECO:0000256" key="13">
    <source>
        <dbReference type="SAM" id="Phobius"/>
    </source>
</evidence>
<dbReference type="PROSITE" id="PS00238">
    <property type="entry name" value="OPSIN"/>
    <property type="match status" value="1"/>
</dbReference>
<dbReference type="AlphaFoldDB" id="A0A7M7PR02"/>
<feature type="region of interest" description="Disordered" evidence="12">
    <location>
        <begin position="1"/>
        <end position="20"/>
    </location>
</feature>
<keyword evidence="6 13" id="KW-1133">Transmembrane helix</keyword>
<keyword evidence="10" id="KW-0675">Receptor</keyword>
<feature type="transmembrane region" description="Helical" evidence="13">
    <location>
        <begin position="72"/>
        <end position="95"/>
    </location>
</feature>
<dbReference type="SUPFAM" id="SSF81321">
    <property type="entry name" value="Family A G protein-coupled receptor-like"/>
    <property type="match status" value="1"/>
</dbReference>
<keyword evidence="11" id="KW-0807">Transducer</keyword>
<evidence type="ECO:0000256" key="3">
    <source>
        <dbReference type="ARBA" id="ARBA00022606"/>
    </source>
</evidence>
<evidence type="ECO:0000256" key="5">
    <source>
        <dbReference type="ARBA" id="ARBA00022925"/>
    </source>
</evidence>
<evidence type="ECO:0000256" key="1">
    <source>
        <dbReference type="ARBA" id="ARBA00004141"/>
    </source>
</evidence>
<comment type="subcellular location">
    <subcellularLocation>
        <location evidence="1">Membrane</location>
        <topology evidence="1">Multi-pass membrane protein</topology>
    </subcellularLocation>
</comment>
<keyword evidence="16" id="KW-1185">Reference proteome</keyword>
<dbReference type="GO" id="GO:0008020">
    <property type="term" value="F:G protein-coupled photoreceptor activity"/>
    <property type="evidence" value="ECO:0000318"/>
    <property type="project" value="GO_Central"/>
</dbReference>
<dbReference type="Pfam" id="PF00001">
    <property type="entry name" value="7tm_1"/>
    <property type="match status" value="1"/>
</dbReference>
<feature type="region of interest" description="Disordered" evidence="12">
    <location>
        <begin position="361"/>
        <end position="489"/>
    </location>
</feature>
<feature type="compositionally biased region" description="Low complexity" evidence="12">
    <location>
        <begin position="455"/>
        <end position="469"/>
    </location>
</feature>
<dbReference type="EnsemblMetazoa" id="XM_030998388">
    <property type="protein sequence ID" value="XP_030854248"/>
    <property type="gene ID" value="LOC578019"/>
</dbReference>
<dbReference type="GO" id="GO:0005886">
    <property type="term" value="C:plasma membrane"/>
    <property type="evidence" value="ECO:0000318"/>
    <property type="project" value="GO_Central"/>
</dbReference>
<feature type="transmembrane region" description="Helical" evidence="13">
    <location>
        <begin position="280"/>
        <end position="298"/>
    </location>
</feature>
<dbReference type="FunCoup" id="A0A7M7PR02">
    <property type="interactions" value="1"/>
</dbReference>
<dbReference type="OMA" id="AKLCTIH"/>
<feature type="transmembrane region" description="Helical" evidence="13">
    <location>
        <begin position="184"/>
        <end position="205"/>
    </location>
</feature>
<dbReference type="PRINTS" id="PR00237">
    <property type="entry name" value="GPCRRHODOPSN"/>
</dbReference>
<feature type="transmembrane region" description="Helical" evidence="13">
    <location>
        <begin position="233"/>
        <end position="259"/>
    </location>
</feature>
<keyword evidence="7" id="KW-0157">Chromophore</keyword>
<dbReference type="InParanoid" id="A0A7M7PR02"/>
<evidence type="ECO:0000256" key="12">
    <source>
        <dbReference type="SAM" id="MobiDB-lite"/>
    </source>
</evidence>
<evidence type="ECO:0000313" key="15">
    <source>
        <dbReference type="EnsemblMetazoa" id="XP_030854248"/>
    </source>
</evidence>
<reference evidence="16" key="1">
    <citation type="submission" date="2015-02" db="EMBL/GenBank/DDBJ databases">
        <title>Genome sequencing for Strongylocentrotus purpuratus.</title>
        <authorList>
            <person name="Murali S."/>
            <person name="Liu Y."/>
            <person name="Vee V."/>
            <person name="English A."/>
            <person name="Wang M."/>
            <person name="Skinner E."/>
            <person name="Han Y."/>
            <person name="Muzny D.M."/>
            <person name="Worley K.C."/>
            <person name="Gibbs R.A."/>
        </authorList>
    </citation>
    <scope>NUCLEOTIDE SEQUENCE</scope>
</reference>
<dbReference type="PANTHER" id="PTHR24240">
    <property type="entry name" value="OPSIN"/>
    <property type="match status" value="1"/>
</dbReference>
<dbReference type="CDD" id="cd14969">
    <property type="entry name" value="7tmA_Opsins_type2_animals"/>
    <property type="match status" value="1"/>
</dbReference>
<dbReference type="Proteomes" id="UP000007110">
    <property type="component" value="Unassembled WGS sequence"/>
</dbReference>
<dbReference type="InterPro" id="IPR017452">
    <property type="entry name" value="GPCR_Rhodpsn_7TM"/>
</dbReference>
<evidence type="ECO:0000259" key="14">
    <source>
        <dbReference type="PROSITE" id="PS50262"/>
    </source>
</evidence>
<keyword evidence="4 13" id="KW-0812">Transmembrane</keyword>
<keyword evidence="5" id="KW-0681">Retinal protein</keyword>
<feature type="transmembrane region" description="Helical" evidence="13">
    <location>
        <begin position="318"/>
        <end position="339"/>
    </location>
</feature>
<keyword evidence="8" id="KW-0297">G-protein coupled receptor</keyword>
<accession>A0A7M7PR02</accession>
<dbReference type="GO" id="GO:0007186">
    <property type="term" value="P:G protein-coupled receptor signaling pathway"/>
    <property type="evidence" value="ECO:0000318"/>
    <property type="project" value="GO_Central"/>
</dbReference>
<feature type="transmembrane region" description="Helical" evidence="13">
    <location>
        <begin position="144"/>
        <end position="163"/>
    </location>
</feature>
<proteinExistence type="predicted"/>
<feature type="domain" description="G-protein coupled receptors family 1 profile" evidence="14">
    <location>
        <begin position="86"/>
        <end position="336"/>
    </location>
</feature>
<evidence type="ECO:0000256" key="8">
    <source>
        <dbReference type="ARBA" id="ARBA00023040"/>
    </source>
</evidence>
<keyword evidence="3" id="KW-0716">Sensory transduction</keyword>
<evidence type="ECO:0000256" key="7">
    <source>
        <dbReference type="ARBA" id="ARBA00022991"/>
    </source>
</evidence>
<protein>
    <recommendedName>
        <fullName evidence="14">G-protein coupled receptors family 1 profile domain-containing protein</fullName>
    </recommendedName>
</protein>
<evidence type="ECO:0000256" key="2">
    <source>
        <dbReference type="ARBA" id="ARBA00022543"/>
    </source>
</evidence>
<sequence>MMNYSTPVMTSTASVSGPSSWTSTLESKAMSNLMTGLVTNVNALSGIGNETPTTIGPSSLVVPVSRTTYNYLTVYTGFLTIFGILNNGIVMILFARFPSLRHPINSFLFNVSLSDLIISCLASPFTFASNFAGRWLFGDLGCTLYAFLVFVAGTEQIVILAALSIQRCMLVVRPFTAQKMTHRWALFFISLTWIYSLIICVPPLFGWNRYTYEGPGTACSVAWNSPSPGDTSYIIFIFVLVLVIPFGIIIFCYGLLVYAVKKISRTQAALSSEAKADRKVSKMIFIMILFFLIAWTPYTGFSLYVTFGKNVVITPLAGTFPPFFAKLCTIHNPIIYFLLNKQFKDALIQLFCCGENPFDRDESEHEGRGGRHRHRTAPSATAHIGGRGRASSLPTATSMLDIPQAASTAASSSGKTQNKESLEKGPSTSETTNKRVFELSSKIQKFEISEKNNTPSSSELPGASSLSGALMPPRRAMKNQVGCLPPVDN</sequence>
<keyword evidence="2" id="KW-0600">Photoreceptor protein</keyword>
<dbReference type="OrthoDB" id="2101615at2759"/>
<evidence type="ECO:0000256" key="9">
    <source>
        <dbReference type="ARBA" id="ARBA00023136"/>
    </source>
</evidence>
<evidence type="ECO:0000256" key="11">
    <source>
        <dbReference type="ARBA" id="ARBA00023224"/>
    </source>
</evidence>
<dbReference type="PROSITE" id="PS50262">
    <property type="entry name" value="G_PROTEIN_RECEP_F1_2"/>
    <property type="match status" value="1"/>
</dbReference>
<evidence type="ECO:0000256" key="10">
    <source>
        <dbReference type="ARBA" id="ARBA00023170"/>
    </source>
</evidence>
<feature type="transmembrane region" description="Helical" evidence="13">
    <location>
        <begin position="107"/>
        <end position="132"/>
    </location>
</feature>
<organism evidence="15 16">
    <name type="scientific">Strongylocentrotus purpuratus</name>
    <name type="common">Purple sea urchin</name>
    <dbReference type="NCBI Taxonomy" id="7668"/>
    <lineage>
        <taxon>Eukaryota</taxon>
        <taxon>Metazoa</taxon>
        <taxon>Echinodermata</taxon>
        <taxon>Eleutherozoa</taxon>
        <taxon>Echinozoa</taxon>
        <taxon>Echinoidea</taxon>
        <taxon>Euechinoidea</taxon>
        <taxon>Echinacea</taxon>
        <taxon>Camarodonta</taxon>
        <taxon>Echinidea</taxon>
        <taxon>Strongylocentrotidae</taxon>
        <taxon>Strongylocentrotus</taxon>
    </lineage>
</organism>
<dbReference type="Gene3D" id="1.20.1070.10">
    <property type="entry name" value="Rhodopsin 7-helix transmembrane proteins"/>
    <property type="match status" value="1"/>
</dbReference>
<dbReference type="InterPro" id="IPR050125">
    <property type="entry name" value="GPCR_opsins"/>
</dbReference>
<dbReference type="KEGG" id="spu:578019"/>
<dbReference type="RefSeq" id="XP_030854248.1">
    <property type="nucleotide sequence ID" value="XM_030998388.1"/>
</dbReference>
<dbReference type="SMR" id="A0A7M7PR02"/>
<dbReference type="GO" id="GO:0001750">
    <property type="term" value="C:photoreceptor outer segment"/>
    <property type="evidence" value="ECO:0000318"/>
    <property type="project" value="GO_Central"/>
</dbReference>
<dbReference type="GO" id="GO:0007602">
    <property type="term" value="P:phototransduction"/>
    <property type="evidence" value="ECO:0000318"/>
    <property type="project" value="GO_Central"/>
</dbReference>
<evidence type="ECO:0000313" key="16">
    <source>
        <dbReference type="Proteomes" id="UP000007110"/>
    </source>
</evidence>
<evidence type="ECO:0000256" key="4">
    <source>
        <dbReference type="ARBA" id="ARBA00022692"/>
    </source>
</evidence>
<dbReference type="InterPro" id="IPR000276">
    <property type="entry name" value="GPCR_Rhodpsn"/>
</dbReference>
<evidence type="ECO:0000256" key="6">
    <source>
        <dbReference type="ARBA" id="ARBA00022989"/>
    </source>
</evidence>